<dbReference type="Gene3D" id="2.60.40.1220">
    <property type="match status" value="4"/>
</dbReference>
<dbReference type="EMBL" id="JARUJP010000023">
    <property type="protein sequence ID" value="MDW8802582.1"/>
    <property type="molecule type" value="Genomic_DNA"/>
</dbReference>
<evidence type="ECO:0000256" key="2">
    <source>
        <dbReference type="SAM" id="SignalP"/>
    </source>
</evidence>
<dbReference type="InterPro" id="IPR007253">
    <property type="entry name" value="Cell_wall-bd_2"/>
</dbReference>
<dbReference type="Pfam" id="PF04122">
    <property type="entry name" value="CW_binding_2"/>
    <property type="match status" value="3"/>
</dbReference>
<name>A0ABU4JWQ8_9CLOT</name>
<evidence type="ECO:0000256" key="1">
    <source>
        <dbReference type="ARBA" id="ARBA00022729"/>
    </source>
</evidence>
<feature type="chain" id="PRO_5046354236" evidence="2">
    <location>
        <begin position="31"/>
        <end position="1106"/>
    </location>
</feature>
<dbReference type="PANTHER" id="PTHR30032">
    <property type="entry name" value="N-ACETYLMURAMOYL-L-ALANINE AMIDASE-RELATED"/>
    <property type="match status" value="1"/>
</dbReference>
<proteinExistence type="predicted"/>
<keyword evidence="1 2" id="KW-0732">Signal</keyword>
<comment type="caution">
    <text evidence="3">The sequence shown here is derived from an EMBL/GenBank/DDBJ whole genome shotgun (WGS) entry which is preliminary data.</text>
</comment>
<evidence type="ECO:0000313" key="4">
    <source>
        <dbReference type="Proteomes" id="UP001281656"/>
    </source>
</evidence>
<dbReference type="InterPro" id="IPR014755">
    <property type="entry name" value="Cu-Rt/internalin_Ig-like"/>
</dbReference>
<feature type="signal peptide" evidence="2">
    <location>
        <begin position="1"/>
        <end position="30"/>
    </location>
</feature>
<dbReference type="PANTHER" id="PTHR30032:SF8">
    <property type="entry name" value="GERMINATION-SPECIFIC N-ACETYLMURAMOYL-L-ALANINE AMIDASE"/>
    <property type="match status" value="1"/>
</dbReference>
<evidence type="ECO:0000313" key="3">
    <source>
        <dbReference type="EMBL" id="MDW8802582.1"/>
    </source>
</evidence>
<dbReference type="Proteomes" id="UP001281656">
    <property type="component" value="Unassembled WGS sequence"/>
</dbReference>
<dbReference type="Gene3D" id="3.40.50.12090">
    <property type="match status" value="1"/>
</dbReference>
<reference evidence="3 4" key="1">
    <citation type="submission" date="2023-04" db="EMBL/GenBank/DDBJ databases">
        <title>Clostridium tannerae sp. nov., isolated from the fecal material of an alpaca.</title>
        <authorList>
            <person name="Miller S."/>
            <person name="Hendry M."/>
            <person name="King J."/>
            <person name="Sankaranarayanan K."/>
            <person name="Lawson P.A."/>
        </authorList>
    </citation>
    <scope>NUCLEOTIDE SEQUENCE [LARGE SCALE GENOMIC DNA]</scope>
    <source>
        <strain evidence="3 4">A1-XYC3</strain>
    </source>
</reference>
<dbReference type="InterPro" id="IPR051922">
    <property type="entry name" value="Bact_Sporulation_Assoc"/>
</dbReference>
<dbReference type="RefSeq" id="WP_318798897.1">
    <property type="nucleotide sequence ID" value="NZ_JARUJP010000023.1"/>
</dbReference>
<gene>
    <name evidence="3" type="ORF">P8V03_15650</name>
</gene>
<protein>
    <submittedName>
        <fullName evidence="3">Cell wall-binding repeat-containing protein</fullName>
    </submittedName>
</protein>
<keyword evidence="4" id="KW-1185">Reference proteome</keyword>
<sequence>MKKITTRVLASATLMSLVLTTAISTGVVQASEQITRIGEADRYETAAKVATTNWTNPENVILVSGEGYADAVSASVLAKQLDAPILLTTPKSLSSSAKAALDTLSPKNIYVIGGNASVSQSVRTELKKYNYKLVELSGKNRYETNTAVAKKLVELGVNADNVMLVGGEGFSDALSVASVAAAKGQILLLGSNDNGSMKSILEFIKAHNSKTTVIGTSNVINDSMYSKIGAIERVHGGANRFETNLNVLRRFAEDLKTDKLFIANASGDGYADALVASSLAGKWASNLVLIDNASSSSTSEALDYIKNKKNDSTALNVIGGRGVVPDSIISKIEDVPAEVPETPTINEPTVKSVTSNGLSQIKVVFNTDVDEDTAELVRNYQIDGDNLSSSSASATVQADKRTVLITFSKPFAQNSDAKFTVKDAILDSNLNYTIKKFQQKLEFFDTGHPTLDSVTPVGGNKLVVKFSQPIRMDKSALSSMKINRQSAANYGLNSSESTFYNNSGEWADKVELYFNSSLPMGTNTFTIPDGDVGKKFDTAAGFPVKATSFDFTIGSTSGTPEVTKVTSEGLSAIYITYNKTMDKQTALEDSNYKINNSTVAVDPEDITFVEGSEDKIVKIKDLDRYLEDGENEILIKDNVEDTYGNEIKETKMKFDVGNDSDKPQVTNASIIDKNTIRVKFNKDVVSSYATDESNYKLIDSSGTDISYKINDIIRGSSSSADYKSTYFIKFKDADRLTDYEYTLTVRNIIDTNTVPNIMDTTTKTVTNSSSSAPSVVSITKKSDDTPSVVIFFDRFMDEDSLLNYANYYITNGEGKTERLPSDSKLFVNSDGKSVTIEFSSSYEIGDSKYDNYIKRVGVSDVKSREGVPLVGLYMDNISKSTSNGPEFIDNSGKLTYDGDDIRVTLSLTAPLDVLNTGDFKVSGKTPDSGLVSGNDVILIFKSGIKNNEKIDAINSNTTSTTISITNPLSVDVAGRKLKSASDILVMPPRTVANSWSARGGYISSVDIVFNQDIDDDIEKSYNDDFVFINESTGKRLDVTSVSVDDRTITYSFDNNSVQVGDKINVKANSYSSSISIRGEEEDDNGYYGVYSPSEADLDGRSITAKK</sequence>
<accession>A0ABU4JWQ8</accession>
<organism evidence="3 4">
    <name type="scientific">Clostridium tanneri</name>
    <dbReference type="NCBI Taxonomy" id="3037988"/>
    <lineage>
        <taxon>Bacteria</taxon>
        <taxon>Bacillati</taxon>
        <taxon>Bacillota</taxon>
        <taxon>Clostridia</taxon>
        <taxon>Eubacteriales</taxon>
        <taxon>Clostridiaceae</taxon>
        <taxon>Clostridium</taxon>
    </lineage>
</organism>